<evidence type="ECO:0000256" key="1">
    <source>
        <dbReference type="SAM" id="MobiDB-lite"/>
    </source>
</evidence>
<name>A0A151I947_9HYME</name>
<accession>A0A151I947</accession>
<proteinExistence type="predicted"/>
<organism evidence="2 3">
    <name type="scientific">Cyphomyrmex costatus</name>
    <dbReference type="NCBI Taxonomy" id="456900"/>
    <lineage>
        <taxon>Eukaryota</taxon>
        <taxon>Metazoa</taxon>
        <taxon>Ecdysozoa</taxon>
        <taxon>Arthropoda</taxon>
        <taxon>Hexapoda</taxon>
        <taxon>Insecta</taxon>
        <taxon>Pterygota</taxon>
        <taxon>Neoptera</taxon>
        <taxon>Endopterygota</taxon>
        <taxon>Hymenoptera</taxon>
        <taxon>Apocrita</taxon>
        <taxon>Aculeata</taxon>
        <taxon>Formicoidea</taxon>
        <taxon>Formicidae</taxon>
        <taxon>Myrmicinae</taxon>
        <taxon>Cyphomyrmex</taxon>
    </lineage>
</organism>
<feature type="region of interest" description="Disordered" evidence="1">
    <location>
        <begin position="68"/>
        <end position="109"/>
    </location>
</feature>
<dbReference type="Proteomes" id="UP000078542">
    <property type="component" value="Unassembled WGS sequence"/>
</dbReference>
<evidence type="ECO:0000313" key="3">
    <source>
        <dbReference type="Proteomes" id="UP000078542"/>
    </source>
</evidence>
<sequence>MWNTISRFFAKGSKTAVVQEETAPLPTEEKDEQQQQPQRACNGVADDDAPADGTSAVHVFYDAAMDRGASADDRRRPAAASAASTGAAAAASVDQQSSGGDSDHFSDAYESRQVGVLPVLFSGDCRNGNRSVDKRSVKQG</sequence>
<keyword evidence="3" id="KW-1185">Reference proteome</keyword>
<feature type="region of interest" description="Disordered" evidence="1">
    <location>
        <begin position="16"/>
        <end position="55"/>
    </location>
</feature>
<protein>
    <submittedName>
        <fullName evidence="2">Uncharacterized protein</fullName>
    </submittedName>
</protein>
<gene>
    <name evidence="2" type="ORF">ALC62_14017</name>
</gene>
<evidence type="ECO:0000313" key="2">
    <source>
        <dbReference type="EMBL" id="KYM95332.1"/>
    </source>
</evidence>
<feature type="compositionally biased region" description="Low complexity" evidence="1">
    <location>
        <begin position="78"/>
        <end position="100"/>
    </location>
</feature>
<dbReference type="EMBL" id="KQ978303">
    <property type="protein sequence ID" value="KYM95332.1"/>
    <property type="molecule type" value="Genomic_DNA"/>
</dbReference>
<reference evidence="2 3" key="1">
    <citation type="submission" date="2016-03" db="EMBL/GenBank/DDBJ databases">
        <title>Cyphomyrmex costatus WGS genome.</title>
        <authorList>
            <person name="Nygaard S."/>
            <person name="Hu H."/>
            <person name="Boomsma J."/>
            <person name="Zhang G."/>
        </authorList>
    </citation>
    <scope>NUCLEOTIDE SEQUENCE [LARGE SCALE GENOMIC DNA]</scope>
    <source>
        <strain evidence="2">MS0001</strain>
        <tissue evidence="2">Whole body</tissue>
    </source>
</reference>
<dbReference type="AlphaFoldDB" id="A0A151I947"/>